<sequence length="51" mass="5544">MDILGDVEEGQDAHNAPSKGKQALGKQKSAELELAPDEAQPLTQFRQDIPQ</sequence>
<comment type="caution">
    <text evidence="2">The sequence shown here is derived from an EMBL/GenBank/DDBJ whole genome shotgun (WGS) entry which is preliminary data.</text>
</comment>
<feature type="compositionally biased region" description="Acidic residues" evidence="1">
    <location>
        <begin position="1"/>
        <end position="10"/>
    </location>
</feature>
<reference evidence="3" key="1">
    <citation type="submission" date="2018-12" db="EMBL/GenBank/DDBJ databases">
        <title>Tengunoibacter tsumagoiensis gen. nov., sp. nov., Dictyobacter kobayashii sp. nov., D. alpinus sp. nov., and D. joshuensis sp. nov. and description of Dictyobacteraceae fam. nov. within the order Ktedonobacterales isolated from Tengu-no-mugimeshi.</title>
        <authorList>
            <person name="Wang C.M."/>
            <person name="Zheng Y."/>
            <person name="Sakai Y."/>
            <person name="Toyoda A."/>
            <person name="Minakuchi Y."/>
            <person name="Abe K."/>
            <person name="Yokota A."/>
            <person name="Yabe S."/>
        </authorList>
    </citation>
    <scope>NUCLEOTIDE SEQUENCE [LARGE SCALE GENOMIC DNA]</scope>
    <source>
        <strain evidence="3">Uno16</strain>
    </source>
</reference>
<accession>A0A402B0U1</accession>
<dbReference type="EMBL" id="BIFT01000001">
    <property type="protein sequence ID" value="GCE24963.1"/>
    <property type="molecule type" value="Genomic_DNA"/>
</dbReference>
<dbReference type="Proteomes" id="UP000287171">
    <property type="component" value="Unassembled WGS sequence"/>
</dbReference>
<evidence type="ECO:0000256" key="1">
    <source>
        <dbReference type="SAM" id="MobiDB-lite"/>
    </source>
</evidence>
<evidence type="ECO:0000313" key="2">
    <source>
        <dbReference type="EMBL" id="GCE24963.1"/>
    </source>
</evidence>
<organism evidence="2 3">
    <name type="scientific">Dictyobacter alpinus</name>
    <dbReference type="NCBI Taxonomy" id="2014873"/>
    <lineage>
        <taxon>Bacteria</taxon>
        <taxon>Bacillati</taxon>
        <taxon>Chloroflexota</taxon>
        <taxon>Ktedonobacteria</taxon>
        <taxon>Ktedonobacterales</taxon>
        <taxon>Dictyobacteraceae</taxon>
        <taxon>Dictyobacter</taxon>
    </lineage>
</organism>
<feature type="compositionally biased region" description="Polar residues" evidence="1">
    <location>
        <begin position="41"/>
        <end position="51"/>
    </location>
</feature>
<dbReference type="AlphaFoldDB" id="A0A402B0U1"/>
<name>A0A402B0U1_9CHLR</name>
<keyword evidence="3" id="KW-1185">Reference proteome</keyword>
<feature type="region of interest" description="Disordered" evidence="1">
    <location>
        <begin position="1"/>
        <end position="51"/>
    </location>
</feature>
<gene>
    <name evidence="2" type="ORF">KDA_04470</name>
</gene>
<protein>
    <submittedName>
        <fullName evidence="2">Uncharacterized protein</fullName>
    </submittedName>
</protein>
<evidence type="ECO:0000313" key="3">
    <source>
        <dbReference type="Proteomes" id="UP000287171"/>
    </source>
</evidence>
<proteinExistence type="predicted"/>